<dbReference type="GO" id="GO:0006508">
    <property type="term" value="P:proteolysis"/>
    <property type="evidence" value="ECO:0007669"/>
    <property type="project" value="UniProtKB-KW"/>
</dbReference>
<dbReference type="GO" id="GO:0005615">
    <property type="term" value="C:extracellular space"/>
    <property type="evidence" value="ECO:0007669"/>
    <property type="project" value="TreeGrafter"/>
</dbReference>
<feature type="active site" description="Charge relay system" evidence="5">
    <location>
        <position position="78"/>
    </location>
</feature>
<feature type="non-terminal residue" evidence="8">
    <location>
        <position position="299"/>
    </location>
</feature>
<dbReference type="SUPFAM" id="SSF52743">
    <property type="entry name" value="Subtilisin-like"/>
    <property type="match status" value="1"/>
</dbReference>
<comment type="caution">
    <text evidence="8">The sequence shown here is derived from an EMBL/GenBank/DDBJ whole genome shotgun (WGS) entry which is preliminary data.</text>
</comment>
<dbReference type="Pfam" id="PF00082">
    <property type="entry name" value="Peptidase_S8"/>
    <property type="match status" value="1"/>
</dbReference>
<dbReference type="AlphaFoldDB" id="A0A8H7UB48"/>
<dbReference type="PANTHER" id="PTHR43806">
    <property type="entry name" value="PEPTIDASE S8"/>
    <property type="match status" value="1"/>
</dbReference>
<evidence type="ECO:0000256" key="4">
    <source>
        <dbReference type="ARBA" id="ARBA00022825"/>
    </source>
</evidence>
<feature type="active site" description="Charge relay system" evidence="5">
    <location>
        <position position="240"/>
    </location>
</feature>
<dbReference type="InterPro" id="IPR050131">
    <property type="entry name" value="Peptidase_S8_subtilisin-like"/>
</dbReference>
<dbReference type="PROSITE" id="PS00136">
    <property type="entry name" value="SUBTILASE_ASP"/>
    <property type="match status" value="1"/>
</dbReference>
<evidence type="ECO:0000256" key="3">
    <source>
        <dbReference type="ARBA" id="ARBA00022801"/>
    </source>
</evidence>
<name>A0A8H7UB48_MORIS</name>
<dbReference type="PROSITE" id="PS00137">
    <property type="entry name" value="SUBTILASE_HIS"/>
    <property type="match status" value="1"/>
</dbReference>
<dbReference type="PROSITE" id="PS00138">
    <property type="entry name" value="SUBTILASE_SER"/>
    <property type="match status" value="1"/>
</dbReference>
<dbReference type="FunFam" id="3.40.50.200:FF:000007">
    <property type="entry name" value="Subtilisin-like serine protease"/>
    <property type="match status" value="1"/>
</dbReference>
<dbReference type="InterPro" id="IPR023828">
    <property type="entry name" value="Peptidase_S8_Ser-AS"/>
</dbReference>
<dbReference type="Gene3D" id="3.40.50.200">
    <property type="entry name" value="Peptidase S8/S53 domain"/>
    <property type="match status" value="1"/>
</dbReference>
<accession>A0A8H7UB48</accession>
<keyword evidence="2 5" id="KW-0645">Protease</keyword>
<feature type="active site" description="Charge relay system" evidence="5">
    <location>
        <position position="46"/>
    </location>
</feature>
<dbReference type="InterPro" id="IPR015500">
    <property type="entry name" value="Peptidase_S8_subtilisin-rel"/>
</dbReference>
<evidence type="ECO:0000256" key="1">
    <source>
        <dbReference type="ARBA" id="ARBA00011073"/>
    </source>
</evidence>
<dbReference type="EMBL" id="JAEPQZ010000015">
    <property type="protein sequence ID" value="KAG2173169.1"/>
    <property type="molecule type" value="Genomic_DNA"/>
</dbReference>
<dbReference type="GO" id="GO:0004252">
    <property type="term" value="F:serine-type endopeptidase activity"/>
    <property type="evidence" value="ECO:0007669"/>
    <property type="project" value="UniProtKB-UniRule"/>
</dbReference>
<dbReference type="Proteomes" id="UP000654370">
    <property type="component" value="Unassembled WGS sequence"/>
</dbReference>
<keyword evidence="9" id="KW-1185">Reference proteome</keyword>
<gene>
    <name evidence="8" type="ORF">INT43_004543</name>
</gene>
<evidence type="ECO:0000256" key="5">
    <source>
        <dbReference type="PROSITE-ProRule" id="PRU01240"/>
    </source>
</evidence>
<dbReference type="InterPro" id="IPR034193">
    <property type="entry name" value="PCSK9_ProteinaseK-like"/>
</dbReference>
<keyword evidence="3 5" id="KW-0378">Hydrolase</keyword>
<proteinExistence type="inferred from homology"/>
<keyword evidence="4 5" id="KW-0720">Serine protease</keyword>
<evidence type="ECO:0000259" key="7">
    <source>
        <dbReference type="Pfam" id="PF00082"/>
    </source>
</evidence>
<dbReference type="CDD" id="cd04077">
    <property type="entry name" value="Peptidases_S8_PCSK9_ProteinaseK_like"/>
    <property type="match status" value="1"/>
</dbReference>
<dbReference type="InterPro" id="IPR036852">
    <property type="entry name" value="Peptidase_S8/S53_dom_sf"/>
</dbReference>
<dbReference type="PROSITE" id="PS51892">
    <property type="entry name" value="SUBTILASE"/>
    <property type="match status" value="1"/>
</dbReference>
<protein>
    <recommendedName>
        <fullName evidence="7">Peptidase S8/S53 domain-containing protein</fullName>
    </recommendedName>
</protein>
<dbReference type="PRINTS" id="PR00723">
    <property type="entry name" value="SUBTILISIN"/>
</dbReference>
<sequence>NGTRMSTETNVPNWGLARISQKYLPLQTDYTYPNSSGEGVDVYVIDTGINVEHQEFGGRATWGITTVENSGNTDDNGHGTFVAGIVGGALFGVAKDVRLIAVKALDASGSGSVSDILYGLQYVIKTAKLNGNKSRSVVNLSLGTQKSTALDQAVTALVNAGIIMVAAAGNGDENGVGQDACDFSPASARTALTVGSTDRSDNVASFSNYGPCVNIFAPGVKIRSAWIGSDTATYVSSGTSFSTPFAAGVVATYISERQRQKRANMAPEEVIRAITGMATEGVIHGLDSRSPNLLLYNGI</sequence>
<feature type="non-terminal residue" evidence="8">
    <location>
        <position position="1"/>
    </location>
</feature>
<reference evidence="8" key="1">
    <citation type="submission" date="2020-12" db="EMBL/GenBank/DDBJ databases">
        <title>Metabolic potential, ecology and presence of endohyphal bacteria is reflected in genomic diversity of Mucoromycotina.</title>
        <authorList>
            <person name="Muszewska A."/>
            <person name="Okrasinska A."/>
            <person name="Steczkiewicz K."/>
            <person name="Drgas O."/>
            <person name="Orlowska M."/>
            <person name="Perlinska-Lenart U."/>
            <person name="Aleksandrzak-Piekarczyk T."/>
            <person name="Szatraj K."/>
            <person name="Zielenkiewicz U."/>
            <person name="Pilsyk S."/>
            <person name="Malc E."/>
            <person name="Mieczkowski P."/>
            <person name="Kruszewska J.S."/>
            <person name="Biernat P."/>
            <person name="Pawlowska J."/>
        </authorList>
    </citation>
    <scope>NUCLEOTIDE SEQUENCE</scope>
    <source>
        <strain evidence="8">WA0000067209</strain>
    </source>
</reference>
<feature type="domain" description="Peptidase S8/S53" evidence="7">
    <location>
        <begin position="37"/>
        <end position="282"/>
    </location>
</feature>
<evidence type="ECO:0000313" key="8">
    <source>
        <dbReference type="EMBL" id="KAG2173169.1"/>
    </source>
</evidence>
<dbReference type="OrthoDB" id="206201at2759"/>
<dbReference type="InterPro" id="IPR000209">
    <property type="entry name" value="Peptidase_S8/S53_dom"/>
</dbReference>
<evidence type="ECO:0000256" key="6">
    <source>
        <dbReference type="RuleBase" id="RU003355"/>
    </source>
</evidence>
<evidence type="ECO:0000256" key="2">
    <source>
        <dbReference type="ARBA" id="ARBA00022670"/>
    </source>
</evidence>
<organism evidence="8 9">
    <name type="scientific">Mortierella isabellina</name>
    <name type="common">Filamentous fungus</name>
    <name type="synonym">Umbelopsis isabellina</name>
    <dbReference type="NCBI Taxonomy" id="91625"/>
    <lineage>
        <taxon>Eukaryota</taxon>
        <taxon>Fungi</taxon>
        <taxon>Fungi incertae sedis</taxon>
        <taxon>Mucoromycota</taxon>
        <taxon>Mucoromycotina</taxon>
        <taxon>Umbelopsidomycetes</taxon>
        <taxon>Umbelopsidales</taxon>
        <taxon>Umbelopsidaceae</taxon>
        <taxon>Umbelopsis</taxon>
    </lineage>
</organism>
<evidence type="ECO:0000313" key="9">
    <source>
        <dbReference type="Proteomes" id="UP000654370"/>
    </source>
</evidence>
<comment type="similarity">
    <text evidence="1 5 6">Belongs to the peptidase S8 family.</text>
</comment>
<dbReference type="PANTHER" id="PTHR43806:SF11">
    <property type="entry name" value="CEREVISIN-RELATED"/>
    <property type="match status" value="1"/>
</dbReference>
<dbReference type="InterPro" id="IPR023827">
    <property type="entry name" value="Peptidase_S8_Asp-AS"/>
</dbReference>
<dbReference type="InterPro" id="IPR022398">
    <property type="entry name" value="Peptidase_S8_His-AS"/>
</dbReference>